<dbReference type="Proteomes" id="UP000801492">
    <property type="component" value="Unassembled WGS sequence"/>
</dbReference>
<dbReference type="PANTHER" id="PTHR21431">
    <property type="entry name" value="PREFOLDIN SUBUNIT 6"/>
    <property type="match status" value="1"/>
</dbReference>
<dbReference type="GO" id="GO:0005737">
    <property type="term" value="C:cytoplasm"/>
    <property type="evidence" value="ECO:0007669"/>
    <property type="project" value="TreeGrafter"/>
</dbReference>
<sequence>MEDAQKKLENELSSFKNTQKEFQKAVATRQQLDAQLNENQIVKEELDRLPADRKVYKAIGPALIKTEIVEAKQNVTKRIDYINNEIKRSDDLIVSLEKKQDSHREALQRLQQQYQQAKMKAAMKA</sequence>
<organism evidence="6 7">
    <name type="scientific">Ignelater luminosus</name>
    <name type="common">Cucubano</name>
    <name type="synonym">Pyrophorus luminosus</name>
    <dbReference type="NCBI Taxonomy" id="2038154"/>
    <lineage>
        <taxon>Eukaryota</taxon>
        <taxon>Metazoa</taxon>
        <taxon>Ecdysozoa</taxon>
        <taxon>Arthropoda</taxon>
        <taxon>Hexapoda</taxon>
        <taxon>Insecta</taxon>
        <taxon>Pterygota</taxon>
        <taxon>Neoptera</taxon>
        <taxon>Endopterygota</taxon>
        <taxon>Coleoptera</taxon>
        <taxon>Polyphaga</taxon>
        <taxon>Elateriformia</taxon>
        <taxon>Elateroidea</taxon>
        <taxon>Elateridae</taxon>
        <taxon>Agrypninae</taxon>
        <taxon>Pyrophorini</taxon>
        <taxon>Ignelater</taxon>
    </lineage>
</organism>
<dbReference type="GO" id="GO:0051087">
    <property type="term" value="F:protein-folding chaperone binding"/>
    <property type="evidence" value="ECO:0007669"/>
    <property type="project" value="TreeGrafter"/>
</dbReference>
<dbReference type="PANTHER" id="PTHR21431:SF0">
    <property type="entry name" value="PREFOLDIN SUBUNIT 6"/>
    <property type="match status" value="1"/>
</dbReference>
<dbReference type="InterPro" id="IPR002777">
    <property type="entry name" value="PFD_beta-like"/>
</dbReference>
<dbReference type="GO" id="GO:0016272">
    <property type="term" value="C:prefoldin complex"/>
    <property type="evidence" value="ECO:0007669"/>
    <property type="project" value="InterPro"/>
</dbReference>
<keyword evidence="7" id="KW-1185">Reference proteome</keyword>
<name>A0A8K0FX46_IGNLU</name>
<comment type="similarity">
    <text evidence="1">Belongs to the prefoldin subunit beta family.</text>
</comment>
<reference evidence="6" key="1">
    <citation type="submission" date="2019-08" db="EMBL/GenBank/DDBJ databases">
        <title>The genome of the North American firefly Photinus pyralis.</title>
        <authorList>
            <consortium name="Photinus pyralis genome working group"/>
            <person name="Fallon T.R."/>
            <person name="Sander Lower S.E."/>
            <person name="Weng J.-K."/>
        </authorList>
    </citation>
    <scope>NUCLEOTIDE SEQUENCE</scope>
    <source>
        <strain evidence="6">TRF0915ILg1</strain>
        <tissue evidence="6">Whole body</tissue>
    </source>
</reference>
<keyword evidence="5" id="KW-0175">Coiled coil</keyword>
<evidence type="ECO:0000256" key="3">
    <source>
        <dbReference type="ARBA" id="ARBA00023186"/>
    </source>
</evidence>
<dbReference type="GO" id="GO:0051082">
    <property type="term" value="F:unfolded protein binding"/>
    <property type="evidence" value="ECO:0007669"/>
    <property type="project" value="InterPro"/>
</dbReference>
<dbReference type="FunFam" id="1.10.287.370:FF:000003">
    <property type="entry name" value="Prefoldin subunit 6"/>
    <property type="match status" value="1"/>
</dbReference>
<dbReference type="OrthoDB" id="248120at2759"/>
<comment type="subunit">
    <text evidence="2">Heterohexamer of two PFD-alpha type and four PFD-beta type subunits.</text>
</comment>
<gene>
    <name evidence="6" type="ORF">ILUMI_23023</name>
</gene>
<dbReference type="AlphaFoldDB" id="A0A8K0FX46"/>
<dbReference type="GO" id="GO:0006457">
    <property type="term" value="P:protein folding"/>
    <property type="evidence" value="ECO:0007669"/>
    <property type="project" value="InterPro"/>
</dbReference>
<dbReference type="InterPro" id="IPR009053">
    <property type="entry name" value="Prefoldin"/>
</dbReference>
<dbReference type="GO" id="GO:0051131">
    <property type="term" value="P:chaperone-mediated protein complex assembly"/>
    <property type="evidence" value="ECO:0007669"/>
    <property type="project" value="TreeGrafter"/>
</dbReference>
<comment type="caution">
    <text evidence="6">The sequence shown here is derived from an EMBL/GenBank/DDBJ whole genome shotgun (WGS) entry which is preliminary data.</text>
</comment>
<evidence type="ECO:0000313" key="7">
    <source>
        <dbReference type="Proteomes" id="UP000801492"/>
    </source>
</evidence>
<dbReference type="Gene3D" id="1.10.287.370">
    <property type="match status" value="1"/>
</dbReference>
<accession>A0A8K0FX46</accession>
<evidence type="ECO:0000313" key="6">
    <source>
        <dbReference type="EMBL" id="KAF2883155.1"/>
    </source>
</evidence>
<proteinExistence type="inferred from homology"/>
<dbReference type="CDD" id="cd23161">
    <property type="entry name" value="Prefoldin_6"/>
    <property type="match status" value="1"/>
</dbReference>
<evidence type="ECO:0000256" key="4">
    <source>
        <dbReference type="ARBA" id="ARBA00072592"/>
    </source>
</evidence>
<evidence type="ECO:0000256" key="1">
    <source>
        <dbReference type="ARBA" id="ARBA00008045"/>
    </source>
</evidence>
<dbReference type="Pfam" id="PF01920">
    <property type="entry name" value="Prefoldin_2"/>
    <property type="match status" value="1"/>
</dbReference>
<evidence type="ECO:0000256" key="5">
    <source>
        <dbReference type="SAM" id="Coils"/>
    </source>
</evidence>
<protein>
    <recommendedName>
        <fullName evidence="4">Probable prefoldin subunit 6</fullName>
    </recommendedName>
</protein>
<keyword evidence="3" id="KW-0143">Chaperone</keyword>
<feature type="coiled-coil region" evidence="5">
    <location>
        <begin position="93"/>
        <end position="120"/>
    </location>
</feature>
<dbReference type="EMBL" id="VTPC01090554">
    <property type="protein sequence ID" value="KAF2883155.1"/>
    <property type="molecule type" value="Genomic_DNA"/>
</dbReference>
<evidence type="ECO:0000256" key="2">
    <source>
        <dbReference type="ARBA" id="ARBA00011695"/>
    </source>
</evidence>
<dbReference type="SUPFAM" id="SSF46579">
    <property type="entry name" value="Prefoldin"/>
    <property type="match status" value="1"/>
</dbReference>